<dbReference type="Gene3D" id="1.25.40.10">
    <property type="entry name" value="Tetratricopeptide repeat domain"/>
    <property type="match status" value="1"/>
</dbReference>
<evidence type="ECO:0000313" key="3">
    <source>
        <dbReference type="EMBL" id="CAE8623309.1"/>
    </source>
</evidence>
<evidence type="ECO:0000259" key="2">
    <source>
        <dbReference type="PROSITE" id="PS50280"/>
    </source>
</evidence>
<dbReference type="CDD" id="cd20071">
    <property type="entry name" value="SET_SMYD"/>
    <property type="match status" value="1"/>
</dbReference>
<evidence type="ECO:0000256" key="1">
    <source>
        <dbReference type="SAM" id="MobiDB-lite"/>
    </source>
</evidence>
<dbReference type="PROSITE" id="PS50280">
    <property type="entry name" value="SET"/>
    <property type="match status" value="1"/>
</dbReference>
<dbReference type="PANTHER" id="PTHR46455:SF5">
    <property type="entry name" value="SET AND MYND DOMAIN CONTAINING, ARTHROPOD-SPECIFIC, MEMBER 4, ISOFORM A"/>
    <property type="match status" value="1"/>
</dbReference>
<feature type="domain" description="SET" evidence="2">
    <location>
        <begin position="550"/>
        <end position="751"/>
    </location>
</feature>
<proteinExistence type="predicted"/>
<protein>
    <recommendedName>
        <fullName evidence="2">SET domain-containing protein</fullName>
    </recommendedName>
</protein>
<dbReference type="EMBL" id="CAJNNV010028147">
    <property type="protein sequence ID" value="CAE8623309.1"/>
    <property type="molecule type" value="Genomic_DNA"/>
</dbReference>
<comment type="caution">
    <text evidence="3">The sequence shown here is derived from an EMBL/GenBank/DDBJ whole genome shotgun (WGS) entry which is preliminary data.</text>
</comment>
<dbReference type="InterPro" id="IPR011990">
    <property type="entry name" value="TPR-like_helical_dom_sf"/>
</dbReference>
<dbReference type="SUPFAM" id="SSF48452">
    <property type="entry name" value="TPR-like"/>
    <property type="match status" value="1"/>
</dbReference>
<dbReference type="OrthoDB" id="434825at2759"/>
<keyword evidence="4" id="KW-1185">Reference proteome</keyword>
<organism evidence="3 4">
    <name type="scientific">Polarella glacialis</name>
    <name type="common">Dinoflagellate</name>
    <dbReference type="NCBI Taxonomy" id="89957"/>
    <lineage>
        <taxon>Eukaryota</taxon>
        <taxon>Sar</taxon>
        <taxon>Alveolata</taxon>
        <taxon>Dinophyceae</taxon>
        <taxon>Suessiales</taxon>
        <taxon>Suessiaceae</taxon>
        <taxon>Polarella</taxon>
    </lineage>
</organism>
<dbReference type="Proteomes" id="UP000654075">
    <property type="component" value="Unassembled WGS sequence"/>
</dbReference>
<reference evidence="3" key="1">
    <citation type="submission" date="2021-02" db="EMBL/GenBank/DDBJ databases">
        <authorList>
            <person name="Dougan E. K."/>
            <person name="Rhodes N."/>
            <person name="Thang M."/>
            <person name="Chan C."/>
        </authorList>
    </citation>
    <scope>NUCLEOTIDE SEQUENCE</scope>
</reference>
<dbReference type="SUPFAM" id="SSF82199">
    <property type="entry name" value="SET domain"/>
    <property type="match status" value="1"/>
</dbReference>
<sequence length="1023" mass="108136">MNPGSAMGDDCPTAAAGMAALRQQGNTLMREGDAAGAAERYERALVLAGLVLAGSYEVGEDPESYAANRAALLGNLSAARLAEGVPGSALLALEAAQLSAKADCRYAKAFFRQAKALLALQRPQEAVNAARTLLFVMGEEAALADVKALLREAADLASSRSACRGGARPPVSCSSSAPACALEAAPEVPALLSAYCGAEELARLACCSRRVAAEMATEAAFSARAAQLCPGGHAAWLRLDLLGAGPGSGGVFASGSGWLYAARREAARAGVQNRIAVCQVDGRVGLYEPVPGGGSVTQICIPALQCLPFSLCWGPGSEFLAFTALSPSFSGYTALVLAPVTSSGLSPVVVPLRKGLAPYYLSPSPCGTRVALLGALAQRQVLFVADASQVSSTNGEQASPVSLRSLGTAAPLYFDWAPHGPELLLACYGRELVRVRADVDSEADGSAPGSAGLTPWEPASEAQANRFSSPAMAGLSSSSYWSLEICAHFEVWLQLAELTSVGWGGGELSLSGEAMASFCDCKSVPASAASGIHHWAAENVRFPSLGEIGESIELRGSDSLGLHAVAQRSFDSGELILSEEPLIRIPDSTTKGGGSGRGAQEHFGELSAFVAPAFAVDWGAVSQEERKAALELFFAHPQALGGAESLSPSERSKSPSLVACREILAESAQLRLATSWEASDLLRFLHVVDLNIHRDDERPANAGFTGIFVLGSKFSHSCAPNCSWSFTADGLLQYRAIRPISPGELFSFSYVGNGMNLLTSTIERRRRLGQLWFVCRCSRCCGPDLARQLRCPTCSAPCCLPVYGENFEGVKVPFSENLPEASTWRCASCGSTCSRSEMPLREESELARLIVQAMQGHSEDAEMHGVQLGRLRLEVAKVLGKSHWTWFLATFAWLQKGLVRIQAEPVVPFSEAELRSASVAVARWLEAFAPDNVEQRMSALFIASRLARHLGEGVRDWGYDPAEPLGAKLRAGPRLQALGWQLLEDSVLGPEASEASEAQDSERSVDANSHSAPSVPRFNAQWG</sequence>
<dbReference type="AlphaFoldDB" id="A0A813GAM0"/>
<dbReference type="Pfam" id="PF00856">
    <property type="entry name" value="SET"/>
    <property type="match status" value="1"/>
</dbReference>
<gene>
    <name evidence="3" type="ORF">PGLA1383_LOCUS40601</name>
</gene>
<dbReference type="InterPro" id="IPR046341">
    <property type="entry name" value="SET_dom_sf"/>
</dbReference>
<dbReference type="SUPFAM" id="SSF82171">
    <property type="entry name" value="DPP6 N-terminal domain-like"/>
    <property type="match status" value="1"/>
</dbReference>
<dbReference type="InterPro" id="IPR001214">
    <property type="entry name" value="SET_dom"/>
</dbReference>
<evidence type="ECO:0000313" key="4">
    <source>
        <dbReference type="Proteomes" id="UP000654075"/>
    </source>
</evidence>
<dbReference type="InterPro" id="IPR053010">
    <property type="entry name" value="SET_SmydA-8"/>
</dbReference>
<name>A0A813GAM0_POLGL</name>
<feature type="region of interest" description="Disordered" evidence="1">
    <location>
        <begin position="989"/>
        <end position="1023"/>
    </location>
</feature>
<dbReference type="PANTHER" id="PTHR46455">
    <property type="entry name" value="SET AND MYND DOMAIN CONTAINING, ARTHROPOD-SPECIFIC, MEMBER 4, ISOFORM A"/>
    <property type="match status" value="1"/>
</dbReference>
<dbReference type="Gene3D" id="2.170.270.10">
    <property type="entry name" value="SET domain"/>
    <property type="match status" value="1"/>
</dbReference>
<accession>A0A813GAM0</accession>